<feature type="transmembrane region" description="Helical" evidence="4">
    <location>
        <begin position="20"/>
        <end position="43"/>
    </location>
</feature>
<dbReference type="Pfam" id="PF01183">
    <property type="entry name" value="Glyco_hydro_25"/>
    <property type="match status" value="1"/>
</dbReference>
<comment type="caution">
    <text evidence="5">The sequence shown here is derived from an EMBL/GenBank/DDBJ whole genome shotgun (WGS) entry which is preliminary data.</text>
</comment>
<dbReference type="RefSeq" id="WP_229362948.1">
    <property type="nucleotide sequence ID" value="NZ_JASHIF010000009.1"/>
</dbReference>
<keyword evidence="6" id="KW-1185">Reference proteome</keyword>
<keyword evidence="3" id="KW-0326">Glycosidase</keyword>
<dbReference type="PROSITE" id="PS51904">
    <property type="entry name" value="GLYCOSYL_HYDROL_F25_2"/>
    <property type="match status" value="1"/>
</dbReference>
<dbReference type="InterPro" id="IPR017853">
    <property type="entry name" value="GH"/>
</dbReference>
<dbReference type="Gene3D" id="3.20.20.80">
    <property type="entry name" value="Glycosidases"/>
    <property type="match status" value="1"/>
</dbReference>
<keyword evidence="4" id="KW-0812">Transmembrane</keyword>
<evidence type="ECO:0000256" key="4">
    <source>
        <dbReference type="SAM" id="Phobius"/>
    </source>
</evidence>
<keyword evidence="4" id="KW-1133">Transmembrane helix</keyword>
<dbReference type="SMART" id="SM00641">
    <property type="entry name" value="Glyco_25"/>
    <property type="match status" value="1"/>
</dbReference>
<dbReference type="PANTHER" id="PTHR34135">
    <property type="entry name" value="LYSOZYME"/>
    <property type="match status" value="1"/>
</dbReference>
<dbReference type="PANTHER" id="PTHR34135:SF2">
    <property type="entry name" value="LYSOZYME"/>
    <property type="match status" value="1"/>
</dbReference>
<evidence type="ECO:0000313" key="6">
    <source>
        <dbReference type="Proteomes" id="UP001236507"/>
    </source>
</evidence>
<proteinExistence type="inferred from homology"/>
<dbReference type="InterPro" id="IPR018077">
    <property type="entry name" value="Glyco_hydro_fam25_subgr"/>
</dbReference>
<evidence type="ECO:0000256" key="2">
    <source>
        <dbReference type="ARBA" id="ARBA00022801"/>
    </source>
</evidence>
<dbReference type="Proteomes" id="UP001236507">
    <property type="component" value="Unassembled WGS sequence"/>
</dbReference>
<evidence type="ECO:0000313" key="5">
    <source>
        <dbReference type="EMBL" id="MDI9859717.1"/>
    </source>
</evidence>
<keyword evidence="4" id="KW-0472">Membrane</keyword>
<accession>A0ABT6Y815</accession>
<sequence>MIQLLLKRYFALPRNIKIAILLTGFLSIISLIIWGIYAIVMLFRPNPNGWEKVSKVGISMPLRYEVHGIDVSHHNGEINWKKVEKMRFDDNRKIEFAFLKATEGITHADRQFDRNWEHARKFGMRRGAYHFYIAWREPVGQARNFINSVKLEKGDFAPVLDIEQNSLKSDEQIIREIGVWLTMVENHYGTKPIIYTNPNFYKKFIKGNYDDYPLWIADYSNESLKGYGSNLWFWQHNKNGWVEGIKGTVDFNVFLGNKAELSNLYIK</sequence>
<reference evidence="5 6" key="1">
    <citation type="submission" date="2023-05" db="EMBL/GenBank/DDBJ databases">
        <title>Novel species of genus Flectobacillus isolated from stream in China.</title>
        <authorList>
            <person name="Lu H."/>
        </authorList>
    </citation>
    <scope>NUCLEOTIDE SEQUENCE [LARGE SCALE GENOMIC DNA]</scope>
    <source>
        <strain evidence="5 6">KCTC 42575</strain>
    </source>
</reference>
<protein>
    <submittedName>
        <fullName evidence="5">GH25 family lysozyme</fullName>
    </submittedName>
</protein>
<comment type="similarity">
    <text evidence="1">Belongs to the glycosyl hydrolase 25 family.</text>
</comment>
<name>A0ABT6Y815_9BACT</name>
<keyword evidence="2" id="KW-0378">Hydrolase</keyword>
<dbReference type="InterPro" id="IPR002053">
    <property type="entry name" value="Glyco_hydro_25"/>
</dbReference>
<evidence type="ECO:0000256" key="3">
    <source>
        <dbReference type="ARBA" id="ARBA00023295"/>
    </source>
</evidence>
<dbReference type="EMBL" id="JASHIF010000009">
    <property type="protein sequence ID" value="MDI9859717.1"/>
    <property type="molecule type" value="Genomic_DNA"/>
</dbReference>
<gene>
    <name evidence="5" type="ORF">QM524_10905</name>
</gene>
<organism evidence="5 6">
    <name type="scientific">Flectobacillus roseus</name>
    <dbReference type="NCBI Taxonomy" id="502259"/>
    <lineage>
        <taxon>Bacteria</taxon>
        <taxon>Pseudomonadati</taxon>
        <taxon>Bacteroidota</taxon>
        <taxon>Cytophagia</taxon>
        <taxon>Cytophagales</taxon>
        <taxon>Flectobacillaceae</taxon>
        <taxon>Flectobacillus</taxon>
    </lineage>
</organism>
<dbReference type="SUPFAM" id="SSF51445">
    <property type="entry name" value="(Trans)glycosidases"/>
    <property type="match status" value="1"/>
</dbReference>
<evidence type="ECO:0000256" key="1">
    <source>
        <dbReference type="ARBA" id="ARBA00010646"/>
    </source>
</evidence>